<proteinExistence type="predicted"/>
<dbReference type="Proteomes" id="UP000625711">
    <property type="component" value="Unassembled WGS sequence"/>
</dbReference>
<evidence type="ECO:0000313" key="2">
    <source>
        <dbReference type="Proteomes" id="UP000625711"/>
    </source>
</evidence>
<accession>A0A834MJ43</accession>
<sequence length="89" mass="9828">MDSERDDISTTSIPSALAFLGTTLQYYCKAVRRTNHLSSCHCGPLTLLCLLAVAVTAKREYLDGGFCLRIPPWNTIQGQAVLAHHRDHS</sequence>
<dbReference type="AlphaFoldDB" id="A0A834MJ43"/>
<gene>
    <name evidence="1" type="ORF">GWI33_011714</name>
</gene>
<comment type="caution">
    <text evidence="1">The sequence shown here is derived from an EMBL/GenBank/DDBJ whole genome shotgun (WGS) entry which is preliminary data.</text>
</comment>
<protein>
    <submittedName>
        <fullName evidence="1">Uncharacterized protein</fullName>
    </submittedName>
</protein>
<dbReference type="EMBL" id="JAACXV010000060">
    <property type="protein sequence ID" value="KAF7285176.1"/>
    <property type="molecule type" value="Genomic_DNA"/>
</dbReference>
<name>A0A834MJ43_RHYFE</name>
<reference evidence="1" key="1">
    <citation type="submission" date="2020-08" db="EMBL/GenBank/DDBJ databases">
        <title>Genome sequencing and assembly of the red palm weevil Rhynchophorus ferrugineus.</title>
        <authorList>
            <person name="Dias G.B."/>
            <person name="Bergman C.M."/>
            <person name="Manee M."/>
        </authorList>
    </citation>
    <scope>NUCLEOTIDE SEQUENCE</scope>
    <source>
        <strain evidence="1">AA-2017</strain>
        <tissue evidence="1">Whole larva</tissue>
    </source>
</reference>
<evidence type="ECO:0000313" key="1">
    <source>
        <dbReference type="EMBL" id="KAF7285176.1"/>
    </source>
</evidence>
<organism evidence="1 2">
    <name type="scientific">Rhynchophorus ferrugineus</name>
    <name type="common">Red palm weevil</name>
    <name type="synonym">Curculio ferrugineus</name>
    <dbReference type="NCBI Taxonomy" id="354439"/>
    <lineage>
        <taxon>Eukaryota</taxon>
        <taxon>Metazoa</taxon>
        <taxon>Ecdysozoa</taxon>
        <taxon>Arthropoda</taxon>
        <taxon>Hexapoda</taxon>
        <taxon>Insecta</taxon>
        <taxon>Pterygota</taxon>
        <taxon>Neoptera</taxon>
        <taxon>Endopterygota</taxon>
        <taxon>Coleoptera</taxon>
        <taxon>Polyphaga</taxon>
        <taxon>Cucujiformia</taxon>
        <taxon>Curculionidae</taxon>
        <taxon>Dryophthorinae</taxon>
        <taxon>Rhynchophorus</taxon>
    </lineage>
</organism>
<keyword evidence="2" id="KW-1185">Reference proteome</keyword>